<dbReference type="GO" id="GO:0120159">
    <property type="term" value="F:rRNA pseudouridine synthase activity"/>
    <property type="evidence" value="ECO:0007669"/>
    <property type="project" value="UniProtKB-ARBA"/>
</dbReference>
<accession>B6ARH6</accession>
<dbReference type="InterPro" id="IPR020103">
    <property type="entry name" value="PsdUridine_synth_cat_dom_sf"/>
</dbReference>
<proteinExistence type="inferred from homology"/>
<dbReference type="InterPro" id="IPR002942">
    <property type="entry name" value="S4_RNA-bd"/>
</dbReference>
<reference evidence="7" key="1">
    <citation type="journal article" date="2004" name="Nature">
        <title>Community structure and metabolism through reconstruction of microbial genomes from the environment.</title>
        <authorList>
            <person name="Tyson G.W."/>
            <person name="Chapman J."/>
            <person name="Hugenholtz P."/>
            <person name="Allen E.E."/>
            <person name="Ram R.J."/>
            <person name="Richardson P.M."/>
            <person name="Solovyev V.V."/>
            <person name="Rubin E.M."/>
            <person name="Rokhsar D.S."/>
            <person name="Banfield J.F."/>
        </authorList>
    </citation>
    <scope>NUCLEOTIDE SEQUENCE [LARGE SCALE GENOMIC DNA]</scope>
</reference>
<evidence type="ECO:0000256" key="1">
    <source>
        <dbReference type="ARBA" id="ARBA00008348"/>
    </source>
</evidence>
<dbReference type="SMART" id="SM00363">
    <property type="entry name" value="S4"/>
    <property type="match status" value="1"/>
</dbReference>
<dbReference type="Pfam" id="PF01479">
    <property type="entry name" value="S4"/>
    <property type="match status" value="1"/>
</dbReference>
<feature type="compositionally biased region" description="Basic residues" evidence="5">
    <location>
        <begin position="570"/>
        <end position="583"/>
    </location>
</feature>
<dbReference type="Pfam" id="PF00849">
    <property type="entry name" value="PseudoU_synth_2"/>
    <property type="match status" value="1"/>
</dbReference>
<dbReference type="Gene3D" id="3.10.290.10">
    <property type="entry name" value="RNA-binding S4 domain"/>
    <property type="match status" value="1"/>
</dbReference>
<feature type="compositionally biased region" description="Basic and acidic residues" evidence="5">
    <location>
        <begin position="322"/>
        <end position="351"/>
    </location>
</feature>
<dbReference type="FunFam" id="3.10.290.10:FF:000003">
    <property type="entry name" value="Pseudouridine synthase"/>
    <property type="match status" value="1"/>
</dbReference>
<dbReference type="InterPro" id="IPR020094">
    <property type="entry name" value="TruA/RsuA/RluB/E/F_N"/>
</dbReference>
<dbReference type="Gene3D" id="3.30.70.1560">
    <property type="entry name" value="Alpha-L RNA-binding motif"/>
    <property type="match status" value="1"/>
</dbReference>
<organism evidence="7">
    <name type="scientific">Leptospirillum sp. Group II '5-way CG'</name>
    <dbReference type="NCBI Taxonomy" id="419541"/>
    <lineage>
        <taxon>Bacteria</taxon>
        <taxon>Pseudomonadati</taxon>
        <taxon>Nitrospirota</taxon>
        <taxon>Nitrospiria</taxon>
        <taxon>Nitrospirales</taxon>
        <taxon>Nitrospiraceae</taxon>
        <taxon>Leptospirillum</taxon>
    </lineage>
</organism>
<dbReference type="InterPro" id="IPR018496">
    <property type="entry name" value="PsdUridine_synth_RsuA/RluB_CS"/>
</dbReference>
<feature type="domain" description="RNA-binding S4" evidence="6">
    <location>
        <begin position="18"/>
        <end position="78"/>
    </location>
</feature>
<dbReference type="InterPro" id="IPR036986">
    <property type="entry name" value="S4_RNA-bd_sf"/>
</dbReference>
<dbReference type="PANTHER" id="PTHR47683:SF2">
    <property type="entry name" value="RNA-BINDING S4 DOMAIN-CONTAINING PROTEIN"/>
    <property type="match status" value="1"/>
</dbReference>
<dbReference type="CDD" id="cd00165">
    <property type="entry name" value="S4"/>
    <property type="match status" value="1"/>
</dbReference>
<dbReference type="InterPro" id="IPR042092">
    <property type="entry name" value="PsdUridine_s_RsuA/RluB/E/F_cat"/>
</dbReference>
<evidence type="ECO:0000256" key="5">
    <source>
        <dbReference type="SAM" id="MobiDB-lite"/>
    </source>
</evidence>
<gene>
    <name evidence="7" type="ORF">CGL2_11390007</name>
</gene>
<sequence length="583" mass="66493">MEQSTLNTTFKPDEDGLIRLQKLLAHRGLASRRNAEEMIRGGLVKVNGIVVTVPGTKVHPETDRVTVDGKNVPVEPEPFLFLFYKPKGVVSTLHDPDGKTTLKDFFPRINPLIHVGRLDIQSEGVLLLTNNGDLAQRILHPRYEIPRTYLVKVQGVVTPEHLDRLRSGKVRLDGRPVQPLELEQERLTETNSWYRITLTEGRNREVRRLFDALHYFVLKLTRIAFGNLDLTGLEPGEYRLVTPEEIDLLLSGARWKRKEAIPPPERSPRKPNFAAASSPDFRRRSVRSRPTFPDRAFSGPVDGNQEEDHFPRQARQGYSSRPDTRSRGGTRSDSEMFFHDRPPHRSDKKQESGGPSFQKNRGPHPGNMTDRGQTSPSGSPDHRTSRRREPGGKDSFFREDRQAFSEQSGKKHFSGPSVRRENNRNPRSADDGPRHRKNAWENRPRSSEGTRDNHRFFPPSRKEDERNSRFTDDGPRHRKNVWEDRPRSSGNSRENQRSSPPFRREDDRNSRYSGTLSQKKDPREESSREPSPRGSSAFRKRSGESSGTGHKPVSRESSSGQSRKPGSTPRGRKGPGKNHPHHS</sequence>
<dbReference type="PROSITE" id="PS01149">
    <property type="entry name" value="PSI_RSU"/>
    <property type="match status" value="1"/>
</dbReference>
<keyword evidence="2 4" id="KW-0413">Isomerase</keyword>
<keyword evidence="3" id="KW-0694">RNA-binding</keyword>
<dbReference type="CDD" id="cd02870">
    <property type="entry name" value="PseudoU_synth_RsuA_like"/>
    <property type="match status" value="1"/>
</dbReference>
<dbReference type="Gene3D" id="3.30.70.580">
    <property type="entry name" value="Pseudouridine synthase I, catalytic domain, N-terminal subdomain"/>
    <property type="match status" value="1"/>
</dbReference>
<dbReference type="PROSITE" id="PS50889">
    <property type="entry name" value="S4"/>
    <property type="match status" value="1"/>
</dbReference>
<dbReference type="PANTHER" id="PTHR47683">
    <property type="entry name" value="PSEUDOURIDINE SYNTHASE FAMILY PROTEIN-RELATED"/>
    <property type="match status" value="1"/>
</dbReference>
<dbReference type="InterPro" id="IPR050343">
    <property type="entry name" value="RsuA_PseudoU_synthase"/>
</dbReference>
<comment type="similarity">
    <text evidence="1 4">Belongs to the pseudouridine synthase RsuA family.</text>
</comment>
<feature type="compositionally biased region" description="Basic and acidic residues" evidence="5">
    <location>
        <begin position="418"/>
        <end position="487"/>
    </location>
</feature>
<reference evidence="7" key="2">
    <citation type="journal article" date="2008" name="PLoS Biol.">
        <title>Population genomic analysis of strain variation in Leptospirillum group II bacteria involved in acid mine drainage formation.</title>
        <authorList>
            <person name="Simmons S.L."/>
            <person name="Dibartolo G."/>
            <person name="Denef V.J."/>
            <person name="Goltsman D.S."/>
            <person name="Thelen M.P."/>
            <person name="Banfield J.F."/>
        </authorList>
    </citation>
    <scope>NUCLEOTIDE SEQUENCE [LARGE SCALE GENOMIC DNA]</scope>
</reference>
<protein>
    <recommendedName>
        <fullName evidence="4">Pseudouridine synthase</fullName>
        <ecNumber evidence="4">5.4.99.-</ecNumber>
    </recommendedName>
</protein>
<evidence type="ECO:0000313" key="7">
    <source>
        <dbReference type="EMBL" id="EDZ38072.1"/>
    </source>
</evidence>
<dbReference type="EMBL" id="DS995262">
    <property type="protein sequence ID" value="EDZ38072.1"/>
    <property type="molecule type" value="Genomic_DNA"/>
</dbReference>
<feature type="compositionally biased region" description="Polar residues" evidence="5">
    <location>
        <begin position="488"/>
        <end position="499"/>
    </location>
</feature>
<dbReference type="EC" id="5.4.99.-" evidence="4"/>
<evidence type="ECO:0000256" key="2">
    <source>
        <dbReference type="ARBA" id="ARBA00023235"/>
    </source>
</evidence>
<feature type="compositionally biased region" description="Basic and acidic residues" evidence="5">
    <location>
        <begin position="380"/>
        <end position="403"/>
    </location>
</feature>
<feature type="region of interest" description="Disordered" evidence="5">
    <location>
        <begin position="259"/>
        <end position="583"/>
    </location>
</feature>
<dbReference type="NCBIfam" id="TIGR00093">
    <property type="entry name" value="pseudouridine synthase"/>
    <property type="match status" value="1"/>
</dbReference>
<evidence type="ECO:0000256" key="4">
    <source>
        <dbReference type="RuleBase" id="RU003887"/>
    </source>
</evidence>
<feature type="compositionally biased region" description="Basic and acidic residues" evidence="5">
    <location>
        <begin position="518"/>
        <end position="531"/>
    </location>
</feature>
<dbReference type="SUPFAM" id="SSF55120">
    <property type="entry name" value="Pseudouridine synthase"/>
    <property type="match status" value="1"/>
</dbReference>
<dbReference type="GO" id="GO:0000455">
    <property type="term" value="P:enzyme-directed rRNA pseudouridine synthesis"/>
    <property type="evidence" value="ECO:0007669"/>
    <property type="project" value="UniProtKB-ARBA"/>
</dbReference>
<dbReference type="InterPro" id="IPR006145">
    <property type="entry name" value="PsdUridine_synth_RsuA/RluA"/>
</dbReference>
<evidence type="ECO:0000259" key="6">
    <source>
        <dbReference type="SMART" id="SM00363"/>
    </source>
</evidence>
<name>B6ARH6_9BACT</name>
<dbReference type="AlphaFoldDB" id="B6ARH6"/>
<evidence type="ECO:0000256" key="3">
    <source>
        <dbReference type="PROSITE-ProRule" id="PRU00182"/>
    </source>
</evidence>
<dbReference type="GO" id="GO:0003723">
    <property type="term" value="F:RNA binding"/>
    <property type="evidence" value="ECO:0007669"/>
    <property type="project" value="UniProtKB-KW"/>
</dbReference>
<dbReference type="SUPFAM" id="SSF55174">
    <property type="entry name" value="Alpha-L RNA-binding motif"/>
    <property type="match status" value="1"/>
</dbReference>
<dbReference type="InterPro" id="IPR000748">
    <property type="entry name" value="PsdUridine_synth_RsuA/RluB/E/F"/>
</dbReference>
<feature type="compositionally biased region" description="Polar residues" evidence="5">
    <location>
        <begin position="555"/>
        <end position="565"/>
    </location>
</feature>